<dbReference type="AlphaFoldDB" id="A0A1F5SND9"/>
<dbReference type="GO" id="GO:0008360">
    <property type="term" value="P:regulation of cell shape"/>
    <property type="evidence" value="ECO:0007669"/>
    <property type="project" value="UniProtKB-UniRule"/>
</dbReference>
<gene>
    <name evidence="9" type="ORF">A2227_06750</name>
</gene>
<comment type="pathway">
    <text evidence="1 6">Cell wall biogenesis; peptidoglycan biosynthesis.</text>
</comment>
<keyword evidence="7" id="KW-0732">Signal</keyword>
<feature type="chain" id="PRO_5009521270" description="L,D-TPase catalytic domain-containing protein" evidence="7">
    <location>
        <begin position="24"/>
        <end position="310"/>
    </location>
</feature>
<name>A0A1F5SND9_9BACT</name>
<evidence type="ECO:0000256" key="7">
    <source>
        <dbReference type="SAM" id="SignalP"/>
    </source>
</evidence>
<dbReference type="Pfam" id="PF08239">
    <property type="entry name" value="SH3_3"/>
    <property type="match status" value="1"/>
</dbReference>
<accession>A0A1F5SND9</accession>
<evidence type="ECO:0000256" key="2">
    <source>
        <dbReference type="ARBA" id="ARBA00022679"/>
    </source>
</evidence>
<dbReference type="Gene3D" id="2.30.30.40">
    <property type="entry name" value="SH3 Domains"/>
    <property type="match status" value="1"/>
</dbReference>
<protein>
    <recommendedName>
        <fullName evidence="8">L,D-TPase catalytic domain-containing protein</fullName>
    </recommendedName>
</protein>
<dbReference type="STRING" id="1797994.A2227_06750"/>
<evidence type="ECO:0000256" key="1">
    <source>
        <dbReference type="ARBA" id="ARBA00004752"/>
    </source>
</evidence>
<dbReference type="EMBL" id="MFGB01000002">
    <property type="protein sequence ID" value="OGF28169.1"/>
    <property type="molecule type" value="Genomic_DNA"/>
</dbReference>
<dbReference type="GO" id="GO:0005576">
    <property type="term" value="C:extracellular region"/>
    <property type="evidence" value="ECO:0007669"/>
    <property type="project" value="TreeGrafter"/>
</dbReference>
<keyword evidence="5 6" id="KW-0961">Cell wall biogenesis/degradation</keyword>
<dbReference type="GO" id="GO:0071972">
    <property type="term" value="F:peptidoglycan L,D-transpeptidase activity"/>
    <property type="evidence" value="ECO:0007669"/>
    <property type="project" value="TreeGrafter"/>
</dbReference>
<dbReference type="InterPro" id="IPR003646">
    <property type="entry name" value="SH3-like_bac-type"/>
</dbReference>
<organism evidence="9 10">
    <name type="scientific">Candidatus Falkowbacteria bacterium RIFOXYA2_FULL_47_19</name>
    <dbReference type="NCBI Taxonomy" id="1797994"/>
    <lineage>
        <taxon>Bacteria</taxon>
        <taxon>Candidatus Falkowiibacteriota</taxon>
    </lineage>
</organism>
<evidence type="ECO:0000256" key="3">
    <source>
        <dbReference type="ARBA" id="ARBA00022960"/>
    </source>
</evidence>
<dbReference type="PANTHER" id="PTHR30582">
    <property type="entry name" value="L,D-TRANSPEPTIDASE"/>
    <property type="match status" value="1"/>
</dbReference>
<dbReference type="UniPathway" id="UPA00219"/>
<feature type="domain" description="L,D-TPase catalytic" evidence="8">
    <location>
        <begin position="190"/>
        <end position="309"/>
    </location>
</feature>
<comment type="caution">
    <text evidence="9">The sequence shown here is derived from an EMBL/GenBank/DDBJ whole genome shotgun (WGS) entry which is preliminary data.</text>
</comment>
<feature type="signal peptide" evidence="7">
    <location>
        <begin position="1"/>
        <end position="23"/>
    </location>
</feature>
<sequence>MKIKIILCLSLGFLFLAAGQARAEGLGRELAGRLLLQAEKNGEVWYVEPLTLKRYYLPQPQAILNEYHIRPLGISEADLSKIEAGSDPEFKLEPPRVFAQSRGWWGHVIAQKAAVKSAPDLKASNLGYLYLGDRVKVLAKTKNDQGGWYKIDGGRYAGGLVQTHNVMPYFEQPAPAAEIKAPPGVGKDEYWIDVDLSRKVLTLIKGENPEFVTWFSPGLANYPTRTGVFRIYRKYAKKTMAGGPPLFGDSFYLPDVPYTMYYSGSFAIHGTYWHDRFGFAKSHGCTNLTRGDAEYVFSKVSEGTLVSNHL</sequence>
<reference evidence="9 10" key="1">
    <citation type="journal article" date="2016" name="Nat. Commun.">
        <title>Thousands of microbial genomes shed light on interconnected biogeochemical processes in an aquifer system.</title>
        <authorList>
            <person name="Anantharaman K."/>
            <person name="Brown C.T."/>
            <person name="Hug L.A."/>
            <person name="Sharon I."/>
            <person name="Castelle C.J."/>
            <person name="Probst A.J."/>
            <person name="Thomas B.C."/>
            <person name="Singh A."/>
            <person name="Wilkins M.J."/>
            <person name="Karaoz U."/>
            <person name="Brodie E.L."/>
            <person name="Williams K.H."/>
            <person name="Hubbard S.S."/>
            <person name="Banfield J.F."/>
        </authorList>
    </citation>
    <scope>NUCLEOTIDE SEQUENCE [LARGE SCALE GENOMIC DNA]</scope>
</reference>
<evidence type="ECO:0000256" key="5">
    <source>
        <dbReference type="ARBA" id="ARBA00023316"/>
    </source>
</evidence>
<keyword evidence="3 6" id="KW-0133">Cell shape</keyword>
<dbReference type="Proteomes" id="UP000178367">
    <property type="component" value="Unassembled WGS sequence"/>
</dbReference>
<dbReference type="Pfam" id="PF03734">
    <property type="entry name" value="YkuD"/>
    <property type="match status" value="1"/>
</dbReference>
<dbReference type="GO" id="GO:0071555">
    <property type="term" value="P:cell wall organization"/>
    <property type="evidence" value="ECO:0007669"/>
    <property type="project" value="UniProtKB-UniRule"/>
</dbReference>
<dbReference type="InterPro" id="IPR038063">
    <property type="entry name" value="Transpep_catalytic_dom"/>
</dbReference>
<evidence type="ECO:0000313" key="10">
    <source>
        <dbReference type="Proteomes" id="UP000178367"/>
    </source>
</evidence>
<keyword evidence="2" id="KW-0808">Transferase</keyword>
<feature type="active site" description="Nucleophile" evidence="6">
    <location>
        <position position="285"/>
    </location>
</feature>
<dbReference type="Gene3D" id="2.40.440.10">
    <property type="entry name" value="L,D-transpeptidase catalytic domain-like"/>
    <property type="match status" value="1"/>
</dbReference>
<evidence type="ECO:0000256" key="6">
    <source>
        <dbReference type="PROSITE-ProRule" id="PRU01373"/>
    </source>
</evidence>
<dbReference type="GO" id="GO:0016740">
    <property type="term" value="F:transferase activity"/>
    <property type="evidence" value="ECO:0007669"/>
    <property type="project" value="UniProtKB-KW"/>
</dbReference>
<evidence type="ECO:0000259" key="8">
    <source>
        <dbReference type="PROSITE" id="PS52029"/>
    </source>
</evidence>
<evidence type="ECO:0000256" key="4">
    <source>
        <dbReference type="ARBA" id="ARBA00022984"/>
    </source>
</evidence>
<keyword evidence="4 6" id="KW-0573">Peptidoglycan synthesis</keyword>
<dbReference type="InterPro" id="IPR005490">
    <property type="entry name" value="LD_TPept_cat_dom"/>
</dbReference>
<dbReference type="PANTHER" id="PTHR30582:SF2">
    <property type="entry name" value="L,D-TRANSPEPTIDASE YCIB-RELATED"/>
    <property type="match status" value="1"/>
</dbReference>
<proteinExistence type="predicted"/>
<dbReference type="InterPro" id="IPR050979">
    <property type="entry name" value="LD-transpeptidase"/>
</dbReference>
<dbReference type="SUPFAM" id="SSF141523">
    <property type="entry name" value="L,D-transpeptidase catalytic domain-like"/>
    <property type="match status" value="1"/>
</dbReference>
<dbReference type="PROSITE" id="PS52029">
    <property type="entry name" value="LD_TPASE"/>
    <property type="match status" value="1"/>
</dbReference>
<evidence type="ECO:0000313" key="9">
    <source>
        <dbReference type="EMBL" id="OGF28169.1"/>
    </source>
</evidence>
<dbReference type="GO" id="GO:0018104">
    <property type="term" value="P:peptidoglycan-protein cross-linking"/>
    <property type="evidence" value="ECO:0007669"/>
    <property type="project" value="TreeGrafter"/>
</dbReference>
<dbReference type="CDD" id="cd16913">
    <property type="entry name" value="YkuD_like"/>
    <property type="match status" value="1"/>
</dbReference>
<feature type="active site" description="Proton donor/acceptor" evidence="6">
    <location>
        <position position="269"/>
    </location>
</feature>